<gene>
    <name evidence="1" type="ORF">FVB9532_00858</name>
</gene>
<dbReference type="Proteomes" id="UP000356253">
    <property type="component" value="Unassembled WGS sequence"/>
</dbReference>
<dbReference type="EMBL" id="CABVMM010000003">
    <property type="protein sequence ID" value="VVU99603.1"/>
    <property type="molecule type" value="Genomic_DNA"/>
</dbReference>
<comment type="caution">
    <text evidence="1">The sequence shown here is derived from an EMBL/GenBank/DDBJ whole genome shotgun (WGS) entry which is preliminary data.</text>
</comment>
<proteinExistence type="predicted"/>
<name>A0AC61Y5L1_9FLAO</name>
<evidence type="ECO:0000313" key="2">
    <source>
        <dbReference type="Proteomes" id="UP000356253"/>
    </source>
</evidence>
<sequence>MIMTEKNKSIGVSKFIIEQRDSFTYANLKLELFISKKPNVIISDKIDIDDDLKKQLIIKMKKWVDFYANKDIYITANLVSFKLMNGNLDISRGITLAFHDGLPKIGIKPPQIFTL</sequence>
<reference evidence="1" key="1">
    <citation type="submission" date="2019-09" db="EMBL/GenBank/DDBJ databases">
        <authorList>
            <person name="Rodrigo-Torres L."/>
            <person name="Arahal R. D."/>
            <person name="Lucena T."/>
        </authorList>
    </citation>
    <scope>NUCLEOTIDE SEQUENCE</scope>
    <source>
        <strain evidence="1">ISS653</strain>
    </source>
</reference>
<keyword evidence="2" id="KW-1185">Reference proteome</keyword>
<accession>A0AC61Y5L1</accession>
<organism evidence="1 2">
    <name type="scientific">Mesonia oceanica</name>
    <dbReference type="NCBI Taxonomy" id="2687242"/>
    <lineage>
        <taxon>Bacteria</taxon>
        <taxon>Pseudomonadati</taxon>
        <taxon>Bacteroidota</taxon>
        <taxon>Flavobacteriia</taxon>
        <taxon>Flavobacteriales</taxon>
        <taxon>Flavobacteriaceae</taxon>
        <taxon>Mesonia</taxon>
    </lineage>
</organism>
<evidence type="ECO:0000313" key="1">
    <source>
        <dbReference type="EMBL" id="VVU99603.1"/>
    </source>
</evidence>
<protein>
    <submittedName>
        <fullName evidence="1">Uncharacterized protein</fullName>
    </submittedName>
</protein>